<dbReference type="AlphaFoldDB" id="A0A7C8L568"/>
<dbReference type="Proteomes" id="UP000480246">
    <property type="component" value="Unassembled WGS sequence"/>
</dbReference>
<keyword evidence="3" id="KW-0238">DNA-binding</keyword>
<evidence type="ECO:0000256" key="3">
    <source>
        <dbReference type="ARBA" id="ARBA00023125"/>
    </source>
</evidence>
<feature type="domain" description="HTH lysR-type" evidence="5">
    <location>
        <begin position="1"/>
        <end position="58"/>
    </location>
</feature>
<dbReference type="PANTHER" id="PTHR30126">
    <property type="entry name" value="HTH-TYPE TRANSCRIPTIONAL REGULATOR"/>
    <property type="match status" value="1"/>
</dbReference>
<evidence type="ECO:0000313" key="7">
    <source>
        <dbReference type="Proteomes" id="UP000480246"/>
    </source>
</evidence>
<evidence type="ECO:0000256" key="4">
    <source>
        <dbReference type="ARBA" id="ARBA00023163"/>
    </source>
</evidence>
<dbReference type="EMBL" id="WEID01000091">
    <property type="protein sequence ID" value="KAB8127470.1"/>
    <property type="molecule type" value="Genomic_DNA"/>
</dbReference>
<sequence length="293" mass="33798">MNIHWLRTFVTAAKNENFRQTAEELFLAQPTVTTHIKQLEKNFHTKFFRRSGRNIVLTEAGHRFLPHANLILSAYEEGAHDLTSWHQGYKKTLTLAVSPILAASVLPYIIRQFMERYQEIEVIVQVCESSDIGEMIEKGEADIGLSRMHPIQTTLTNQKIMEEDVVCVCPHDGGDMESSPPIDLDFLIETQTLFTFNHPEYWDSLLAAIRGKHQRIRTMIVSQVHITKRFIEEGLGFSFLPKSAVRRELMEGRMLEADTPGIRLPRASTYIITRGESKETSMFQTFLREYFSY</sequence>
<dbReference type="InterPro" id="IPR005119">
    <property type="entry name" value="LysR_subst-bd"/>
</dbReference>
<dbReference type="RefSeq" id="WP_153406211.1">
    <property type="nucleotide sequence ID" value="NZ_ML762442.1"/>
</dbReference>
<organism evidence="6 7">
    <name type="scientific">Gracilibacillus oryzae</name>
    <dbReference type="NCBI Taxonomy" id="1672701"/>
    <lineage>
        <taxon>Bacteria</taxon>
        <taxon>Bacillati</taxon>
        <taxon>Bacillota</taxon>
        <taxon>Bacilli</taxon>
        <taxon>Bacillales</taxon>
        <taxon>Bacillaceae</taxon>
        <taxon>Gracilibacillus</taxon>
    </lineage>
</organism>
<dbReference type="CDD" id="cd05466">
    <property type="entry name" value="PBP2_LTTR_substrate"/>
    <property type="match status" value="1"/>
</dbReference>
<dbReference type="SUPFAM" id="SSF53850">
    <property type="entry name" value="Periplasmic binding protein-like II"/>
    <property type="match status" value="1"/>
</dbReference>
<protein>
    <submittedName>
        <fullName evidence="6">LysR family transcriptional regulator</fullName>
    </submittedName>
</protein>
<accession>A0A7C8L568</accession>
<dbReference type="InterPro" id="IPR036390">
    <property type="entry name" value="WH_DNA-bd_sf"/>
</dbReference>
<evidence type="ECO:0000259" key="5">
    <source>
        <dbReference type="PROSITE" id="PS50931"/>
    </source>
</evidence>
<dbReference type="OrthoDB" id="9803735at2"/>
<dbReference type="SUPFAM" id="SSF46785">
    <property type="entry name" value="Winged helix' DNA-binding domain"/>
    <property type="match status" value="1"/>
</dbReference>
<dbReference type="GO" id="GO:0000976">
    <property type="term" value="F:transcription cis-regulatory region binding"/>
    <property type="evidence" value="ECO:0007669"/>
    <property type="project" value="TreeGrafter"/>
</dbReference>
<dbReference type="InterPro" id="IPR036388">
    <property type="entry name" value="WH-like_DNA-bd_sf"/>
</dbReference>
<keyword evidence="7" id="KW-1185">Reference proteome</keyword>
<keyword evidence="2" id="KW-0805">Transcription regulation</keyword>
<dbReference type="PANTHER" id="PTHR30126:SF64">
    <property type="entry name" value="HTH-TYPE TRANSCRIPTIONAL REGULATOR CITR"/>
    <property type="match status" value="1"/>
</dbReference>
<dbReference type="Gene3D" id="3.40.190.290">
    <property type="match status" value="1"/>
</dbReference>
<dbReference type="PROSITE" id="PS50931">
    <property type="entry name" value="HTH_LYSR"/>
    <property type="match status" value="1"/>
</dbReference>
<comment type="similarity">
    <text evidence="1">Belongs to the LysR transcriptional regulatory family.</text>
</comment>
<dbReference type="Pfam" id="PF03466">
    <property type="entry name" value="LysR_substrate"/>
    <property type="match status" value="1"/>
</dbReference>
<dbReference type="GO" id="GO:0003700">
    <property type="term" value="F:DNA-binding transcription factor activity"/>
    <property type="evidence" value="ECO:0007669"/>
    <property type="project" value="InterPro"/>
</dbReference>
<reference evidence="6 7" key="1">
    <citation type="submission" date="2019-10" db="EMBL/GenBank/DDBJ databases">
        <title>Gracilibacillus sp. nov. isolated from rice seeds.</title>
        <authorList>
            <person name="He S."/>
        </authorList>
    </citation>
    <scope>NUCLEOTIDE SEQUENCE [LARGE SCALE GENOMIC DNA]</scope>
    <source>
        <strain evidence="6 7">TD8</strain>
    </source>
</reference>
<dbReference type="Gene3D" id="1.10.10.10">
    <property type="entry name" value="Winged helix-like DNA-binding domain superfamily/Winged helix DNA-binding domain"/>
    <property type="match status" value="1"/>
</dbReference>
<keyword evidence="4" id="KW-0804">Transcription</keyword>
<gene>
    <name evidence="6" type="ORF">F9U64_17645</name>
</gene>
<evidence type="ECO:0000313" key="6">
    <source>
        <dbReference type="EMBL" id="KAB8127470.1"/>
    </source>
</evidence>
<comment type="caution">
    <text evidence="6">The sequence shown here is derived from an EMBL/GenBank/DDBJ whole genome shotgun (WGS) entry which is preliminary data.</text>
</comment>
<name>A0A7C8L568_9BACI</name>
<proteinExistence type="inferred from homology"/>
<dbReference type="FunFam" id="1.10.10.10:FF:000001">
    <property type="entry name" value="LysR family transcriptional regulator"/>
    <property type="match status" value="1"/>
</dbReference>
<evidence type="ECO:0000256" key="2">
    <source>
        <dbReference type="ARBA" id="ARBA00023015"/>
    </source>
</evidence>
<dbReference type="Pfam" id="PF00126">
    <property type="entry name" value="HTH_1"/>
    <property type="match status" value="1"/>
</dbReference>
<evidence type="ECO:0000256" key="1">
    <source>
        <dbReference type="ARBA" id="ARBA00009437"/>
    </source>
</evidence>
<dbReference type="InterPro" id="IPR000847">
    <property type="entry name" value="LysR_HTH_N"/>
</dbReference>